<evidence type="ECO:0000256" key="2">
    <source>
        <dbReference type="SAM" id="Phobius"/>
    </source>
</evidence>
<dbReference type="EMBL" id="BMGI01000004">
    <property type="protein sequence ID" value="GGD40950.1"/>
    <property type="molecule type" value="Genomic_DNA"/>
</dbReference>
<reference evidence="4" key="1">
    <citation type="journal article" date="2019" name="Int. J. Syst. Evol. Microbiol.">
        <title>The Global Catalogue of Microorganisms (GCM) 10K type strain sequencing project: providing services to taxonomists for standard genome sequencing and annotation.</title>
        <authorList>
            <consortium name="The Broad Institute Genomics Platform"/>
            <consortium name="The Broad Institute Genome Sequencing Center for Infectious Disease"/>
            <person name="Wu L."/>
            <person name="Ma J."/>
        </authorList>
    </citation>
    <scope>NUCLEOTIDE SEQUENCE [LARGE SCALE GENOMIC DNA]</scope>
    <source>
        <strain evidence="4">CGMCC 1.12922</strain>
    </source>
</reference>
<keyword evidence="2" id="KW-1133">Transmembrane helix</keyword>
<organism evidence="3 4">
    <name type="scientific">Sinisalibacter lacisalsi</name>
    <dbReference type="NCBI Taxonomy" id="1526570"/>
    <lineage>
        <taxon>Bacteria</taxon>
        <taxon>Pseudomonadati</taxon>
        <taxon>Pseudomonadota</taxon>
        <taxon>Alphaproteobacteria</taxon>
        <taxon>Rhodobacterales</taxon>
        <taxon>Roseobacteraceae</taxon>
        <taxon>Sinisalibacter</taxon>
    </lineage>
</organism>
<keyword evidence="2" id="KW-0472">Membrane</keyword>
<feature type="region of interest" description="Disordered" evidence="1">
    <location>
        <begin position="1"/>
        <end position="34"/>
    </location>
</feature>
<evidence type="ECO:0008006" key="5">
    <source>
        <dbReference type="Google" id="ProtNLM"/>
    </source>
</evidence>
<protein>
    <recommendedName>
        <fullName evidence="5">DUF4389 domain-containing protein</fullName>
    </recommendedName>
</protein>
<evidence type="ECO:0000313" key="4">
    <source>
        <dbReference type="Proteomes" id="UP000617355"/>
    </source>
</evidence>
<evidence type="ECO:0000256" key="1">
    <source>
        <dbReference type="SAM" id="MobiDB-lite"/>
    </source>
</evidence>
<sequence>MAQKPSKKPKDEKDDAEPTVLEEPGRTPESDEIDWGEDENNVWLRGLWMLLFAVFFALAEALLWLLAVVQFFWMLFAKSRNKPIADFGEDLADWVERITRFQTGGSEDKPFPFAKWGKADKAD</sequence>
<keyword evidence="4" id="KW-1185">Reference proteome</keyword>
<dbReference type="Proteomes" id="UP000617355">
    <property type="component" value="Unassembled WGS sequence"/>
</dbReference>
<accession>A0ABQ1QQH7</accession>
<gene>
    <name evidence="3" type="ORF">GCM10011358_25980</name>
</gene>
<keyword evidence="2" id="KW-0812">Transmembrane</keyword>
<feature type="transmembrane region" description="Helical" evidence="2">
    <location>
        <begin position="47"/>
        <end position="73"/>
    </location>
</feature>
<comment type="caution">
    <text evidence="3">The sequence shown here is derived from an EMBL/GenBank/DDBJ whole genome shotgun (WGS) entry which is preliminary data.</text>
</comment>
<name>A0ABQ1QQH7_9RHOB</name>
<dbReference type="Pfam" id="PF14333">
    <property type="entry name" value="DUF4389"/>
    <property type="match status" value="1"/>
</dbReference>
<feature type="region of interest" description="Disordered" evidence="1">
    <location>
        <begin position="103"/>
        <end position="123"/>
    </location>
</feature>
<dbReference type="RefSeq" id="WP_188528422.1">
    <property type="nucleotide sequence ID" value="NZ_BMGI01000004.1"/>
</dbReference>
<evidence type="ECO:0000313" key="3">
    <source>
        <dbReference type="EMBL" id="GGD40950.1"/>
    </source>
</evidence>
<proteinExistence type="predicted"/>
<dbReference type="InterPro" id="IPR025498">
    <property type="entry name" value="DUF4389"/>
</dbReference>